<sequence length="1224" mass="141829">MDFFKSISDKYAQFWKNIIEPQRQQYSLSDLGSNVRILHSIAVIRKDVQVLNDRGEQLECTYFLPDNMIKEKKLPIVIYLHGNSGSRVEAVSTLQHLIPTFGLFCFDFSGSGKSQGKYVTMGVNECRDLESIVQYVQNNLTQSEIIIWGRSMGAVTGILYAQKNQSKIQGLVLDSPFSDLKKVMLEIASSKTKIPSLIVDGVISLMKSQIQEALNGVDIFNTQIEEKIKNLQIPILFAYGTNDNIILPYHSQVLYKACRSDDKCIIEFEGNHNTIRPNQFFQKIVQFIQLNCISRPQIKQLNQITTANQPDISNKNTQLNSFNINSNSFYNNSKPNTHLQSLPSDDNVYENKQNNQQKSQQFYQNIKKQIPFTQKQYQNLSIDQNNQKKVDPEFNYQFNQIKNTRAVAGHTKSNSLSGQIQQRGISLISYQQKNTEQQINAHQIQIRQDSLFKDSQQQQQQIDKKLDQNHFENKMTPKPARKKIFQDAYSERKQSKNHQQNQGLNIFQSHNQFKEQSDKMIDNTEQYISNQLNLLQQIANENIIIQKPPISNAYKNSNQTKSPVNNLVRSPSSSALSPTVKLQIPDCQQHINFSRGTNFQNVQNSQLQITPFLVESQNIQQVHSSQEFRKNNFQEKQFCSPQQQQQQQQQQEQQQQQQFPEQASKVKKFSNQCGRQYSLDFVNSSNKDNLSEKAKDLQEYYQYGIVYYHKNDSKKGITSNSKISSQLLQNTNSTNENIIQDQSQPVDRNFQQLAQPSINKFDNQSDYYTQAIPNFGSAFDWNNSSLDGNNFSYLNPTRNPFQNQEIQSQQQQKNNQYQEIIKSQNNCVKQNNNQQQSAKEIQILQQQTQLFKSDNTTDHSNKCQQQGYLMQNINSPSKFDKHTIIENQINVLREAENQDRIQRLNSRSRNASIANEAIKVTNRNFNLENSIPKQQELFKENKNIQINIPQQGVTQIQQQQYHQNSRHQFNLVLSQQQPNINNQVIQKDRQTLSPLNRNFVPNISNVISSTIYNSSQGQKNAQNYTQKIVQSQNNILPPYSPVRVVLSHPTNQNNENLQRRYSGVENVEKVQFVSVFTQNLQNRTQRGEYDLHQKSQRTQVKYSEQYPQIQIVNQPQQQQSLYHKVLGELQTNQINQISDLNQGNLQQKAKEINYSNKQYGISNKLPYESVSINQQIQTTYEASDKQKYPNLDTQLPISHQQQSQPKQIQLHTNHSNDDAIQYID</sequence>
<dbReference type="SUPFAM" id="SSF53474">
    <property type="entry name" value="alpha/beta-Hydrolases"/>
    <property type="match status" value="1"/>
</dbReference>
<accession>I7MEY0</accession>
<feature type="region of interest" description="Disordered" evidence="1">
    <location>
        <begin position="636"/>
        <end position="665"/>
    </location>
</feature>
<organism evidence="3 4">
    <name type="scientific">Tetrahymena thermophila (strain SB210)</name>
    <dbReference type="NCBI Taxonomy" id="312017"/>
    <lineage>
        <taxon>Eukaryota</taxon>
        <taxon>Sar</taxon>
        <taxon>Alveolata</taxon>
        <taxon>Ciliophora</taxon>
        <taxon>Intramacronucleata</taxon>
        <taxon>Oligohymenophorea</taxon>
        <taxon>Hymenostomatida</taxon>
        <taxon>Tetrahymenina</taxon>
        <taxon>Tetrahymenidae</taxon>
        <taxon>Tetrahymena</taxon>
    </lineage>
</organism>
<proteinExistence type="predicted"/>
<feature type="compositionally biased region" description="Low complexity" evidence="1">
    <location>
        <begin position="642"/>
        <end position="658"/>
    </location>
</feature>
<dbReference type="InterPro" id="IPR052920">
    <property type="entry name" value="DNA-binding_regulatory"/>
</dbReference>
<dbReference type="Gene3D" id="3.40.50.1820">
    <property type="entry name" value="alpha/beta hydrolase"/>
    <property type="match status" value="1"/>
</dbReference>
<evidence type="ECO:0000256" key="1">
    <source>
        <dbReference type="SAM" id="MobiDB-lite"/>
    </source>
</evidence>
<evidence type="ECO:0000313" key="3">
    <source>
        <dbReference type="EMBL" id="EAR98011.1"/>
    </source>
</evidence>
<dbReference type="AlphaFoldDB" id="I7MEY0"/>
<dbReference type="KEGG" id="tet:TTHERM_00284010"/>
<dbReference type="GO" id="GO:0016787">
    <property type="term" value="F:hydrolase activity"/>
    <property type="evidence" value="ECO:0007669"/>
    <property type="project" value="UniProtKB-KW"/>
</dbReference>
<reference evidence="4" key="1">
    <citation type="journal article" date="2006" name="PLoS Biol.">
        <title>Macronuclear genome sequence of the ciliate Tetrahymena thermophila, a model eukaryote.</title>
        <authorList>
            <person name="Eisen J.A."/>
            <person name="Coyne R.S."/>
            <person name="Wu M."/>
            <person name="Wu D."/>
            <person name="Thiagarajan M."/>
            <person name="Wortman J.R."/>
            <person name="Badger J.H."/>
            <person name="Ren Q."/>
            <person name="Amedeo P."/>
            <person name="Jones K.M."/>
            <person name="Tallon L.J."/>
            <person name="Delcher A.L."/>
            <person name="Salzberg S.L."/>
            <person name="Silva J.C."/>
            <person name="Haas B.J."/>
            <person name="Majoros W.H."/>
            <person name="Farzad M."/>
            <person name="Carlton J.M."/>
            <person name="Smith R.K. Jr."/>
            <person name="Garg J."/>
            <person name="Pearlman R.E."/>
            <person name="Karrer K.M."/>
            <person name="Sun L."/>
            <person name="Manning G."/>
            <person name="Elde N.C."/>
            <person name="Turkewitz A.P."/>
            <person name="Asai D.J."/>
            <person name="Wilkes D.E."/>
            <person name="Wang Y."/>
            <person name="Cai H."/>
            <person name="Collins K."/>
            <person name="Stewart B.A."/>
            <person name="Lee S.R."/>
            <person name="Wilamowska K."/>
            <person name="Weinberg Z."/>
            <person name="Ruzzo W.L."/>
            <person name="Wloga D."/>
            <person name="Gaertig J."/>
            <person name="Frankel J."/>
            <person name="Tsao C.-C."/>
            <person name="Gorovsky M.A."/>
            <person name="Keeling P.J."/>
            <person name="Waller R.F."/>
            <person name="Patron N.J."/>
            <person name="Cherry J.M."/>
            <person name="Stover N.A."/>
            <person name="Krieger C.J."/>
            <person name="del Toro C."/>
            <person name="Ryder H.F."/>
            <person name="Williamson S.C."/>
            <person name="Barbeau R.A."/>
            <person name="Hamilton E.P."/>
            <person name="Orias E."/>
        </authorList>
    </citation>
    <scope>NUCLEOTIDE SEQUENCE [LARGE SCALE GENOMIC DNA]</scope>
    <source>
        <strain evidence="4">SB210</strain>
    </source>
</reference>
<dbReference type="OrthoDB" id="10249433at2759"/>
<dbReference type="InParanoid" id="I7MEY0"/>
<protein>
    <submittedName>
        <fullName evidence="3">Alpha/beta fold hydrolase</fullName>
    </submittedName>
</protein>
<dbReference type="ESTHER" id="tetts-q23mt8">
    <property type="family name" value="AlphaBeta_hydrolase"/>
</dbReference>
<feature type="region of interest" description="Disordered" evidence="1">
    <location>
        <begin position="1197"/>
        <end position="1224"/>
    </location>
</feature>
<dbReference type="PANTHER" id="PTHR43358:SF4">
    <property type="entry name" value="ALPHA_BETA HYDROLASE FOLD-1 DOMAIN-CONTAINING PROTEIN"/>
    <property type="match status" value="1"/>
</dbReference>
<feature type="domain" description="AB hydrolase-1" evidence="2">
    <location>
        <begin position="75"/>
        <end position="184"/>
    </location>
</feature>
<evidence type="ECO:0000313" key="4">
    <source>
        <dbReference type="Proteomes" id="UP000009168"/>
    </source>
</evidence>
<dbReference type="RefSeq" id="XP_001018256.1">
    <property type="nucleotide sequence ID" value="XM_001018256.2"/>
</dbReference>
<dbReference type="GeneID" id="7847220"/>
<name>I7MEY0_TETTS</name>
<feature type="region of interest" description="Disordered" evidence="1">
    <location>
        <begin position="554"/>
        <end position="574"/>
    </location>
</feature>
<dbReference type="InterPro" id="IPR029058">
    <property type="entry name" value="AB_hydrolase_fold"/>
</dbReference>
<feature type="compositionally biased region" description="Low complexity" evidence="1">
    <location>
        <begin position="1197"/>
        <end position="1209"/>
    </location>
</feature>
<dbReference type="EMBL" id="GG662656">
    <property type="protein sequence ID" value="EAR98011.1"/>
    <property type="molecule type" value="Genomic_DNA"/>
</dbReference>
<dbReference type="eggNOG" id="KOG1552">
    <property type="taxonomic scope" value="Eukaryota"/>
</dbReference>
<dbReference type="InterPro" id="IPR000073">
    <property type="entry name" value="AB_hydrolase_1"/>
</dbReference>
<dbReference type="HOGENOM" id="CLU_268396_0_0_1"/>
<dbReference type="STRING" id="312017.I7MEY0"/>
<dbReference type="Pfam" id="PF00561">
    <property type="entry name" value="Abhydrolase_1"/>
    <property type="match status" value="1"/>
</dbReference>
<keyword evidence="4" id="KW-1185">Reference proteome</keyword>
<dbReference type="Proteomes" id="UP000009168">
    <property type="component" value="Unassembled WGS sequence"/>
</dbReference>
<keyword evidence="3" id="KW-0378">Hydrolase</keyword>
<dbReference type="PANTHER" id="PTHR43358">
    <property type="entry name" value="ALPHA/BETA-HYDROLASE"/>
    <property type="match status" value="1"/>
</dbReference>
<evidence type="ECO:0000259" key="2">
    <source>
        <dbReference type="Pfam" id="PF00561"/>
    </source>
</evidence>
<gene>
    <name evidence="3" type="ORF">TTHERM_00284010</name>
</gene>